<keyword evidence="2 5" id="KW-0812">Transmembrane</keyword>
<gene>
    <name evidence="6" type="ORF">CYNAS_LOCUS19817</name>
</gene>
<dbReference type="Proteomes" id="UP001176961">
    <property type="component" value="Unassembled WGS sequence"/>
</dbReference>
<feature type="transmembrane region" description="Helical" evidence="5">
    <location>
        <begin position="159"/>
        <end position="185"/>
    </location>
</feature>
<evidence type="ECO:0000313" key="6">
    <source>
        <dbReference type="EMBL" id="CAJ0607834.1"/>
    </source>
</evidence>
<comment type="caution">
    <text evidence="6">The sequence shown here is derived from an EMBL/GenBank/DDBJ whole genome shotgun (WGS) entry which is preliminary data.</text>
</comment>
<name>A0AA36MCE3_CYLNA</name>
<dbReference type="PANTHER" id="PTHR46561:SF17">
    <property type="entry name" value="G_PROTEIN_RECEP_F1_2 DOMAIN-CONTAINING PROTEIN"/>
    <property type="match status" value="1"/>
</dbReference>
<dbReference type="InterPro" id="IPR019408">
    <property type="entry name" value="7TM_GPCR_serpentine_rcpt_Srab"/>
</dbReference>
<dbReference type="GO" id="GO:0016020">
    <property type="term" value="C:membrane"/>
    <property type="evidence" value="ECO:0007669"/>
    <property type="project" value="UniProtKB-SubCell"/>
</dbReference>
<evidence type="ECO:0000256" key="5">
    <source>
        <dbReference type="SAM" id="Phobius"/>
    </source>
</evidence>
<evidence type="ECO:0000256" key="1">
    <source>
        <dbReference type="ARBA" id="ARBA00004141"/>
    </source>
</evidence>
<dbReference type="Pfam" id="PF10292">
    <property type="entry name" value="7TM_GPCR_Srab"/>
    <property type="match status" value="1"/>
</dbReference>
<proteinExistence type="predicted"/>
<evidence type="ECO:0000256" key="2">
    <source>
        <dbReference type="ARBA" id="ARBA00022692"/>
    </source>
</evidence>
<keyword evidence="4 5" id="KW-0472">Membrane</keyword>
<organism evidence="6 7">
    <name type="scientific">Cylicocyclus nassatus</name>
    <name type="common">Nematode worm</name>
    <dbReference type="NCBI Taxonomy" id="53992"/>
    <lineage>
        <taxon>Eukaryota</taxon>
        <taxon>Metazoa</taxon>
        <taxon>Ecdysozoa</taxon>
        <taxon>Nematoda</taxon>
        <taxon>Chromadorea</taxon>
        <taxon>Rhabditida</taxon>
        <taxon>Rhabditina</taxon>
        <taxon>Rhabditomorpha</taxon>
        <taxon>Strongyloidea</taxon>
        <taxon>Strongylidae</taxon>
        <taxon>Cylicocyclus</taxon>
    </lineage>
</organism>
<evidence type="ECO:0000313" key="7">
    <source>
        <dbReference type="Proteomes" id="UP001176961"/>
    </source>
</evidence>
<reference evidence="6" key="1">
    <citation type="submission" date="2023-07" db="EMBL/GenBank/DDBJ databases">
        <authorList>
            <consortium name="CYATHOMIX"/>
        </authorList>
    </citation>
    <scope>NUCLEOTIDE SEQUENCE</scope>
    <source>
        <strain evidence="6">N/A</strain>
    </source>
</reference>
<protein>
    <submittedName>
        <fullName evidence="6">Uncharacterized protein</fullName>
    </submittedName>
</protein>
<dbReference type="EMBL" id="CATQJL010000316">
    <property type="protein sequence ID" value="CAJ0607834.1"/>
    <property type="molecule type" value="Genomic_DNA"/>
</dbReference>
<comment type="subcellular location">
    <subcellularLocation>
        <location evidence="1">Membrane</location>
        <topology evidence="1">Multi-pass membrane protein</topology>
    </subcellularLocation>
</comment>
<keyword evidence="7" id="KW-1185">Reference proteome</keyword>
<dbReference type="AlphaFoldDB" id="A0AA36MCE3"/>
<feature type="transmembrane region" description="Helical" evidence="5">
    <location>
        <begin position="78"/>
        <end position="96"/>
    </location>
</feature>
<feature type="transmembrane region" description="Helical" evidence="5">
    <location>
        <begin position="15"/>
        <end position="38"/>
    </location>
</feature>
<evidence type="ECO:0000256" key="3">
    <source>
        <dbReference type="ARBA" id="ARBA00022989"/>
    </source>
</evidence>
<feature type="non-terminal residue" evidence="6">
    <location>
        <position position="231"/>
    </location>
</feature>
<sequence length="231" mass="26121">MNCSTWNNLLKNPGFLMVMNSHIAASVLSIIISAFVIVKCGQLSFHANCRVYQAGNYVTLQRPCEFVISRDVCFTLRFLGNFCMISFAILQFAMVAERYVALWKRSNYETFGRKLGFSFAFVSVSTGLAFVAWTIRVEDYSYLPYCTGLSPRNLERITILCYLLCSINVITLVGVAALFTVNHIAVKSRRFDLGSSYQLAENYSVIRLLLPLSIFQNICYAFFTFSIVVLA</sequence>
<dbReference type="PANTHER" id="PTHR46561">
    <property type="entry name" value="SERPENTINE RECEPTOR, CLASS AB (CLASS A-LIKE)-RELATED"/>
    <property type="match status" value="1"/>
</dbReference>
<feature type="transmembrane region" description="Helical" evidence="5">
    <location>
        <begin position="116"/>
        <end position="135"/>
    </location>
</feature>
<dbReference type="InterPro" id="IPR053286">
    <property type="entry name" value="Nematode_rcpt-like_srab"/>
</dbReference>
<keyword evidence="3 5" id="KW-1133">Transmembrane helix</keyword>
<evidence type="ECO:0000256" key="4">
    <source>
        <dbReference type="ARBA" id="ARBA00023136"/>
    </source>
</evidence>
<accession>A0AA36MCE3</accession>
<feature type="transmembrane region" description="Helical" evidence="5">
    <location>
        <begin position="205"/>
        <end position="230"/>
    </location>
</feature>